<evidence type="ECO:0000313" key="2">
    <source>
        <dbReference type="Proteomes" id="UP001209878"/>
    </source>
</evidence>
<keyword evidence="2" id="KW-1185">Reference proteome</keyword>
<name>A0AAD9P1V8_RIDPI</name>
<dbReference type="EMBL" id="JAODUO010000195">
    <property type="protein sequence ID" value="KAK2186595.1"/>
    <property type="molecule type" value="Genomic_DNA"/>
</dbReference>
<dbReference type="AlphaFoldDB" id="A0AAD9P1V8"/>
<proteinExistence type="predicted"/>
<dbReference type="Proteomes" id="UP001209878">
    <property type="component" value="Unassembled WGS sequence"/>
</dbReference>
<accession>A0AAD9P1V8</accession>
<comment type="caution">
    <text evidence="1">The sequence shown here is derived from an EMBL/GenBank/DDBJ whole genome shotgun (WGS) entry which is preliminary data.</text>
</comment>
<sequence>MLNIIACLEPSKEARECTEKGELCMSEVTACTPTDNKDEPHTELNMCSKSSVGVKHVVEFDHDLTDAELTILALTLASALAANNNALGREKVPIVGKPEMIVAGENVEVNGACFLYEKKQLCQNGGSCVATATSATCM</sequence>
<protein>
    <submittedName>
        <fullName evidence="1">Uncharacterized protein</fullName>
    </submittedName>
</protein>
<organism evidence="1 2">
    <name type="scientific">Ridgeia piscesae</name>
    <name type="common">Tubeworm</name>
    <dbReference type="NCBI Taxonomy" id="27915"/>
    <lineage>
        <taxon>Eukaryota</taxon>
        <taxon>Metazoa</taxon>
        <taxon>Spiralia</taxon>
        <taxon>Lophotrochozoa</taxon>
        <taxon>Annelida</taxon>
        <taxon>Polychaeta</taxon>
        <taxon>Sedentaria</taxon>
        <taxon>Canalipalpata</taxon>
        <taxon>Sabellida</taxon>
        <taxon>Siboglinidae</taxon>
        <taxon>Ridgeia</taxon>
    </lineage>
</organism>
<evidence type="ECO:0000313" key="1">
    <source>
        <dbReference type="EMBL" id="KAK2186595.1"/>
    </source>
</evidence>
<reference evidence="1" key="1">
    <citation type="journal article" date="2023" name="Mol. Biol. Evol.">
        <title>Third-Generation Sequencing Reveals the Adaptive Role of the Epigenome in Three Deep-Sea Polychaetes.</title>
        <authorList>
            <person name="Perez M."/>
            <person name="Aroh O."/>
            <person name="Sun Y."/>
            <person name="Lan Y."/>
            <person name="Juniper S.K."/>
            <person name="Young C.R."/>
            <person name="Angers B."/>
            <person name="Qian P.Y."/>
        </authorList>
    </citation>
    <scope>NUCLEOTIDE SEQUENCE</scope>
    <source>
        <strain evidence="1">R07B-5</strain>
    </source>
</reference>
<gene>
    <name evidence="1" type="ORF">NP493_195g07019</name>
</gene>